<dbReference type="eggNOG" id="COG4880">
    <property type="taxonomic scope" value="Bacteria"/>
</dbReference>
<dbReference type="AlphaFoldDB" id="F3L471"/>
<evidence type="ECO:0000313" key="2">
    <source>
        <dbReference type="Proteomes" id="UP000005615"/>
    </source>
</evidence>
<dbReference type="OrthoDB" id="9778998at2"/>
<keyword evidence="2" id="KW-1185">Reference proteome</keyword>
<gene>
    <name evidence="1" type="ORF">IMCC3088_2474</name>
</gene>
<sequence>MSKILQRGMRLWWSFLVCFLITSCGGGGGAGAVPAPPVTQEPEDERLLVSFSSSQEIVQFVRDGLADAGSSRVAEVALAADAAIPAAPAYSTSYRLESEVAESDLVQYNGELLLIAPSRSGGCCFIAVDAAENAPADALFAPIPAADGQVRVLVTDAEQMSVTSEAQIPLSEGLTVEGLYLQDSQAQVVSSSSWWGAYAWDSESVGDWAGQRLEIEAWSLANPLTPAANGRLRIEGGYVQSRKVGSTVTVISRFAPDLPDYNYYPNTQEQLDTNLAALEQLDIEEILPKVQWNDDAVQLPPATACLRVNPNHEWAGVTRPYPVLTMVTQVDAATAEPLNIQCYFGDVSGVYVTADHLYLLENGSGPAPATLLHQFAMNPSTEYQGSGRVDGQLFLGGQRDFRLNEHAGFLRLFTTSITEDPDDRFDHRLWILDVNVVDGELAVTAQLPNEVRTAAIGKPNEDLYGVRFLGDRAYAVTFERLDPLYVFDLTDPRDPAIAGSLEIPGFSNFLHPVSEDVLLGIGRNELNNPKVELFNVSDLTQPLSLGVVDLGTDLLWSYTPAEYDRRAFTVLADDAYRFTVPVSGTKDSEGFYTYEKRLYGFSIESPAIASQARLVSQGYMKAAADDLNAADEPMRSVIDGQTVLFVTGTSLYFAPWSDLASSIGPN</sequence>
<evidence type="ECO:0000313" key="1">
    <source>
        <dbReference type="EMBL" id="EGG28877.1"/>
    </source>
</evidence>
<reference evidence="1 2" key="1">
    <citation type="journal article" date="2011" name="J. Bacteriol.">
        <title>Genome sequence of strain IMCC3088, a proteorhodopsin-containing marine bacterium belonging to the OM60/NOR5 clade.</title>
        <authorList>
            <person name="Jang Y."/>
            <person name="Oh H.M."/>
            <person name="Kang I."/>
            <person name="Lee K."/>
            <person name="Yang S.J."/>
            <person name="Cho J.C."/>
        </authorList>
    </citation>
    <scope>NUCLEOTIDE SEQUENCE [LARGE SCALE GENOMIC DNA]</scope>
    <source>
        <strain evidence="1 2">IMCC3088</strain>
    </source>
</reference>
<dbReference type="InterPro" id="IPR019198">
    <property type="entry name" value="Beta_propeller_containing"/>
</dbReference>
<organism evidence="1 2">
    <name type="scientific">Aequoribacter fuscus</name>
    <dbReference type="NCBI Taxonomy" id="2518989"/>
    <lineage>
        <taxon>Bacteria</taxon>
        <taxon>Pseudomonadati</taxon>
        <taxon>Pseudomonadota</taxon>
        <taxon>Gammaproteobacteria</taxon>
        <taxon>Cellvibrionales</taxon>
        <taxon>Halieaceae</taxon>
        <taxon>Aequoribacter</taxon>
    </lineage>
</organism>
<dbReference type="PROSITE" id="PS51257">
    <property type="entry name" value="PROKAR_LIPOPROTEIN"/>
    <property type="match status" value="1"/>
</dbReference>
<dbReference type="EMBL" id="AEIG01000077">
    <property type="protein sequence ID" value="EGG28877.1"/>
    <property type="molecule type" value="Genomic_DNA"/>
</dbReference>
<dbReference type="STRING" id="2518989.IMCC3088_2474"/>
<dbReference type="RefSeq" id="WP_009576644.1">
    <property type="nucleotide sequence ID" value="NZ_AEIG01000077.1"/>
</dbReference>
<accession>F3L471</accession>
<dbReference type="Pfam" id="PF09826">
    <property type="entry name" value="Beta_propel"/>
    <property type="match status" value="1"/>
</dbReference>
<proteinExistence type="predicted"/>
<comment type="caution">
    <text evidence="1">The sequence shown here is derived from an EMBL/GenBank/DDBJ whole genome shotgun (WGS) entry which is preliminary data.</text>
</comment>
<dbReference type="Proteomes" id="UP000005615">
    <property type="component" value="Unassembled WGS sequence"/>
</dbReference>
<name>F3L471_9GAMM</name>
<protein>
    <submittedName>
        <fullName evidence="1">Uncharacterized protein</fullName>
    </submittedName>
</protein>